<evidence type="ECO:0000313" key="1">
    <source>
        <dbReference type="EMBL" id="KAJ6405600.1"/>
    </source>
</evidence>
<proteinExistence type="predicted"/>
<dbReference type="Proteomes" id="UP001162972">
    <property type="component" value="Chromosome 2"/>
</dbReference>
<accession>A0AAD6JKA8</accession>
<sequence length="80" mass="8865">MGLTFRWRRVDTSGLTTCAGRKIRCTCFSPTPTAGIMKNHGKPPAVAVSCLPPNQSSARTSSRVRPHMFYPQRYGYPHGL</sequence>
<organism evidence="1 2">
    <name type="scientific">Salix udensis</name>
    <dbReference type="NCBI Taxonomy" id="889485"/>
    <lineage>
        <taxon>Eukaryota</taxon>
        <taxon>Viridiplantae</taxon>
        <taxon>Streptophyta</taxon>
        <taxon>Embryophyta</taxon>
        <taxon>Tracheophyta</taxon>
        <taxon>Spermatophyta</taxon>
        <taxon>Magnoliopsida</taxon>
        <taxon>eudicotyledons</taxon>
        <taxon>Gunneridae</taxon>
        <taxon>Pentapetalae</taxon>
        <taxon>rosids</taxon>
        <taxon>fabids</taxon>
        <taxon>Malpighiales</taxon>
        <taxon>Salicaceae</taxon>
        <taxon>Saliceae</taxon>
        <taxon>Salix</taxon>
    </lineage>
</organism>
<evidence type="ECO:0000313" key="2">
    <source>
        <dbReference type="Proteomes" id="UP001162972"/>
    </source>
</evidence>
<protein>
    <submittedName>
        <fullName evidence="1">Uncharacterized protein</fullName>
    </submittedName>
</protein>
<gene>
    <name evidence="1" type="ORF">OIU84_013543</name>
</gene>
<dbReference type="EMBL" id="JAPFFJ010000017">
    <property type="protein sequence ID" value="KAJ6405600.1"/>
    <property type="molecule type" value="Genomic_DNA"/>
</dbReference>
<name>A0AAD6JKA8_9ROSI</name>
<keyword evidence="2" id="KW-1185">Reference proteome</keyword>
<comment type="caution">
    <text evidence="1">The sequence shown here is derived from an EMBL/GenBank/DDBJ whole genome shotgun (WGS) entry which is preliminary data.</text>
</comment>
<dbReference type="AlphaFoldDB" id="A0AAD6JKA8"/>
<reference evidence="1 2" key="1">
    <citation type="journal article" date="2023" name="Int. J. Mol. Sci.">
        <title>De Novo Assembly and Annotation of 11 Diverse Shrub Willow (Salix) Genomes Reveals Novel Gene Organization in Sex-Linked Regions.</title>
        <authorList>
            <person name="Hyden B."/>
            <person name="Feng K."/>
            <person name="Yates T.B."/>
            <person name="Jawdy S."/>
            <person name="Cereghino C."/>
            <person name="Smart L.B."/>
            <person name="Muchero W."/>
        </authorList>
    </citation>
    <scope>NUCLEOTIDE SEQUENCE [LARGE SCALE GENOMIC DNA]</scope>
    <source>
        <tissue evidence="1">Shoot tip</tissue>
    </source>
</reference>